<keyword evidence="5 6" id="KW-0472">Membrane</keyword>
<keyword evidence="3 6" id="KW-0812">Transmembrane</keyword>
<feature type="transmembrane region" description="Helical" evidence="6">
    <location>
        <begin position="56"/>
        <end position="82"/>
    </location>
</feature>
<feature type="transmembrane region" description="Helical" evidence="6">
    <location>
        <begin position="443"/>
        <end position="464"/>
    </location>
</feature>
<feature type="domain" description="Major facilitator superfamily (MFS) profile" evidence="7">
    <location>
        <begin position="59"/>
        <end position="499"/>
    </location>
</feature>
<sequence>MTSNPAIQVPVTGEKPADVFVEDADADLKQIAEPTLLRSKFADHSKKDILRTFWRLSLTGAGVSLGGLYAGFCLSAAGNIIANQGFINQFGTVRSAQGVLALDALHVSLWSGFVYVSQFCFQCISPFIADRFGRRVSLCCLLVFMLGAIIAEITATEWKGWLAGRLMSGAAQGFLGSGVMTYLSEIAITQIRGAMLGAFAVSFALGQFFIAMGLQILFSPTTSCHMVILISRFVIFGIFAAVIAYIPESPPWLCRMGKHDKGKRALKRLVGNVEGYDVEYEYSVIQQEMEASARLAALTGDSDWVALFRWANFRRVIAATLPFTFQNFVGVPLVYGQTTYFFHSDPFVGKTSQTVVQLGGLFLAFYFVERVGRRTLVLVGPLLLAVLNFLIGGMGFLPSTPAVGSALITLFCVWTFIYALSLAPIGWTALVEVSSPRLRAKSAAVATGMQTLSGILFSYTVPLMLSPQYAGWRAKIGLLFGGFTLLFWIPCYFMFPECKDRTYQELDELYASGVPVRHFAKTKTNANLERDQRNLQGVA</sequence>
<dbReference type="Gene3D" id="1.20.1250.20">
    <property type="entry name" value="MFS general substrate transporter like domains"/>
    <property type="match status" value="1"/>
</dbReference>
<dbReference type="GeneID" id="77725894"/>
<protein>
    <submittedName>
        <fullName evidence="8">General substrate transporter</fullName>
    </submittedName>
</protein>
<dbReference type="AlphaFoldDB" id="A0AA38LXZ6"/>
<feature type="transmembrane region" description="Helical" evidence="6">
    <location>
        <begin position="316"/>
        <end position="335"/>
    </location>
</feature>
<keyword evidence="9" id="KW-1185">Reference proteome</keyword>
<feature type="transmembrane region" description="Helical" evidence="6">
    <location>
        <begin position="195"/>
        <end position="218"/>
    </location>
</feature>
<dbReference type="PANTHER" id="PTHR48022:SF68">
    <property type="entry name" value="MAJOR FACILITATOR SUPERFAMILY (MFS) PROFILE DOMAIN-CONTAINING PROTEIN-RELATED"/>
    <property type="match status" value="1"/>
</dbReference>
<feature type="transmembrane region" description="Helical" evidence="6">
    <location>
        <begin position="403"/>
        <end position="431"/>
    </location>
</feature>
<evidence type="ECO:0000256" key="6">
    <source>
        <dbReference type="SAM" id="Phobius"/>
    </source>
</evidence>
<evidence type="ECO:0000313" key="8">
    <source>
        <dbReference type="EMBL" id="KAI9638429.1"/>
    </source>
</evidence>
<dbReference type="InterPro" id="IPR005828">
    <property type="entry name" value="MFS_sugar_transport-like"/>
</dbReference>
<dbReference type="InterPro" id="IPR050360">
    <property type="entry name" value="MFS_Sugar_Transporters"/>
</dbReference>
<name>A0AA38LXZ6_9TREE</name>
<proteinExistence type="inferred from homology"/>
<dbReference type="EMBL" id="JAKWFO010000003">
    <property type="protein sequence ID" value="KAI9638429.1"/>
    <property type="molecule type" value="Genomic_DNA"/>
</dbReference>
<accession>A0AA38LXZ6</accession>
<feature type="transmembrane region" description="Helical" evidence="6">
    <location>
        <begin position="347"/>
        <end position="368"/>
    </location>
</feature>
<comment type="similarity">
    <text evidence="2">Belongs to the major facilitator superfamily. Sugar transporter (TC 2.A.1.1) family.</text>
</comment>
<dbReference type="InterPro" id="IPR005829">
    <property type="entry name" value="Sugar_transporter_CS"/>
</dbReference>
<dbReference type="PROSITE" id="PS50850">
    <property type="entry name" value="MFS"/>
    <property type="match status" value="1"/>
</dbReference>
<dbReference type="InterPro" id="IPR036259">
    <property type="entry name" value="MFS_trans_sf"/>
</dbReference>
<evidence type="ECO:0000313" key="9">
    <source>
        <dbReference type="Proteomes" id="UP001164286"/>
    </source>
</evidence>
<dbReference type="Pfam" id="PF00083">
    <property type="entry name" value="Sugar_tr"/>
    <property type="match status" value="1"/>
</dbReference>
<evidence type="ECO:0000256" key="5">
    <source>
        <dbReference type="ARBA" id="ARBA00023136"/>
    </source>
</evidence>
<feature type="transmembrane region" description="Helical" evidence="6">
    <location>
        <begin position="109"/>
        <end position="129"/>
    </location>
</feature>
<feature type="transmembrane region" description="Helical" evidence="6">
    <location>
        <begin position="224"/>
        <end position="246"/>
    </location>
</feature>
<organism evidence="8 9">
    <name type="scientific">Dioszegia hungarica</name>
    <dbReference type="NCBI Taxonomy" id="4972"/>
    <lineage>
        <taxon>Eukaryota</taxon>
        <taxon>Fungi</taxon>
        <taxon>Dikarya</taxon>
        <taxon>Basidiomycota</taxon>
        <taxon>Agaricomycotina</taxon>
        <taxon>Tremellomycetes</taxon>
        <taxon>Tremellales</taxon>
        <taxon>Bulleribasidiaceae</taxon>
        <taxon>Dioszegia</taxon>
    </lineage>
</organism>
<dbReference type="PROSITE" id="PS00217">
    <property type="entry name" value="SUGAR_TRANSPORT_2"/>
    <property type="match status" value="1"/>
</dbReference>
<dbReference type="InterPro" id="IPR020846">
    <property type="entry name" value="MFS_dom"/>
</dbReference>
<comment type="subcellular location">
    <subcellularLocation>
        <location evidence="1">Membrane</location>
        <topology evidence="1">Multi-pass membrane protein</topology>
    </subcellularLocation>
</comment>
<keyword evidence="4 6" id="KW-1133">Transmembrane helix</keyword>
<evidence type="ECO:0000256" key="3">
    <source>
        <dbReference type="ARBA" id="ARBA00022692"/>
    </source>
</evidence>
<dbReference type="PANTHER" id="PTHR48022">
    <property type="entry name" value="PLASTIDIC GLUCOSE TRANSPORTER 4"/>
    <property type="match status" value="1"/>
</dbReference>
<evidence type="ECO:0000259" key="7">
    <source>
        <dbReference type="PROSITE" id="PS50850"/>
    </source>
</evidence>
<dbReference type="GO" id="GO:0005351">
    <property type="term" value="F:carbohydrate:proton symporter activity"/>
    <property type="evidence" value="ECO:0007669"/>
    <property type="project" value="TreeGrafter"/>
</dbReference>
<dbReference type="RefSeq" id="XP_052948206.1">
    <property type="nucleotide sequence ID" value="XM_053086693.1"/>
</dbReference>
<comment type="caution">
    <text evidence="8">The sequence shown here is derived from an EMBL/GenBank/DDBJ whole genome shotgun (WGS) entry which is preliminary data.</text>
</comment>
<dbReference type="SUPFAM" id="SSF103473">
    <property type="entry name" value="MFS general substrate transporter"/>
    <property type="match status" value="1"/>
</dbReference>
<evidence type="ECO:0000256" key="4">
    <source>
        <dbReference type="ARBA" id="ARBA00022989"/>
    </source>
</evidence>
<evidence type="ECO:0000256" key="1">
    <source>
        <dbReference type="ARBA" id="ARBA00004141"/>
    </source>
</evidence>
<reference evidence="8" key="1">
    <citation type="journal article" date="2022" name="G3 (Bethesda)">
        <title>High quality genome of the basidiomycete yeast Dioszegia hungarica PDD-24b-2 isolated from cloud water.</title>
        <authorList>
            <person name="Jarrige D."/>
            <person name="Haridas S."/>
            <person name="Bleykasten-Grosshans C."/>
            <person name="Joly M."/>
            <person name="Nadalig T."/>
            <person name="Sancelme M."/>
            <person name="Vuilleumier S."/>
            <person name="Grigoriev I.V."/>
            <person name="Amato P."/>
            <person name="Bringel F."/>
        </authorList>
    </citation>
    <scope>NUCLEOTIDE SEQUENCE</scope>
    <source>
        <strain evidence="8">PDD-24b-2</strain>
    </source>
</reference>
<gene>
    <name evidence="8" type="ORF">MKK02DRAFT_23233</name>
</gene>
<dbReference type="PROSITE" id="PS00216">
    <property type="entry name" value="SUGAR_TRANSPORT_1"/>
    <property type="match status" value="1"/>
</dbReference>
<feature type="transmembrane region" description="Helical" evidence="6">
    <location>
        <begin position="476"/>
        <end position="495"/>
    </location>
</feature>
<dbReference type="Proteomes" id="UP001164286">
    <property type="component" value="Unassembled WGS sequence"/>
</dbReference>
<dbReference type="GO" id="GO:0016020">
    <property type="term" value="C:membrane"/>
    <property type="evidence" value="ECO:0007669"/>
    <property type="project" value="UniProtKB-SubCell"/>
</dbReference>
<evidence type="ECO:0000256" key="2">
    <source>
        <dbReference type="ARBA" id="ARBA00010992"/>
    </source>
</evidence>
<feature type="transmembrane region" description="Helical" evidence="6">
    <location>
        <begin position="161"/>
        <end position="183"/>
    </location>
</feature>
<feature type="transmembrane region" description="Helical" evidence="6">
    <location>
        <begin position="136"/>
        <end position="155"/>
    </location>
</feature>
<feature type="transmembrane region" description="Helical" evidence="6">
    <location>
        <begin position="375"/>
        <end position="397"/>
    </location>
</feature>